<sequence length="117" mass="13426">MDFSPVVASVMYSSRDMFLCPEIIFTTPAKSQLSSRTSVSSDYRKHSPTLRENPTNHSPNSSKTYWPSNAPKARQLKTQLLYRLLNLLNKCFESMIKFFLVDPCRLYPLLTATTLSR</sequence>
<accession>A0AAE1YR20</accession>
<organism evidence="2 3">
    <name type="scientific">Sesamum alatum</name>
    <dbReference type="NCBI Taxonomy" id="300844"/>
    <lineage>
        <taxon>Eukaryota</taxon>
        <taxon>Viridiplantae</taxon>
        <taxon>Streptophyta</taxon>
        <taxon>Embryophyta</taxon>
        <taxon>Tracheophyta</taxon>
        <taxon>Spermatophyta</taxon>
        <taxon>Magnoliopsida</taxon>
        <taxon>eudicotyledons</taxon>
        <taxon>Gunneridae</taxon>
        <taxon>Pentapetalae</taxon>
        <taxon>asterids</taxon>
        <taxon>lamiids</taxon>
        <taxon>Lamiales</taxon>
        <taxon>Pedaliaceae</taxon>
        <taxon>Sesamum</taxon>
    </lineage>
</organism>
<evidence type="ECO:0000313" key="3">
    <source>
        <dbReference type="Proteomes" id="UP001293254"/>
    </source>
</evidence>
<dbReference type="AlphaFoldDB" id="A0AAE1YR20"/>
<protein>
    <submittedName>
        <fullName evidence="2">Uncharacterized protein</fullName>
    </submittedName>
</protein>
<evidence type="ECO:0000313" key="2">
    <source>
        <dbReference type="EMBL" id="KAK4434393.1"/>
    </source>
</evidence>
<dbReference type="EMBL" id="JACGWO010000002">
    <property type="protein sequence ID" value="KAK4434393.1"/>
    <property type="molecule type" value="Genomic_DNA"/>
</dbReference>
<feature type="compositionally biased region" description="Polar residues" evidence="1">
    <location>
        <begin position="50"/>
        <end position="67"/>
    </location>
</feature>
<reference evidence="2" key="1">
    <citation type="submission" date="2020-06" db="EMBL/GenBank/DDBJ databases">
        <authorList>
            <person name="Li T."/>
            <person name="Hu X."/>
            <person name="Zhang T."/>
            <person name="Song X."/>
            <person name="Zhang H."/>
            <person name="Dai N."/>
            <person name="Sheng W."/>
            <person name="Hou X."/>
            <person name="Wei L."/>
        </authorList>
    </citation>
    <scope>NUCLEOTIDE SEQUENCE</scope>
    <source>
        <strain evidence="2">3651</strain>
        <tissue evidence="2">Leaf</tissue>
    </source>
</reference>
<evidence type="ECO:0000256" key="1">
    <source>
        <dbReference type="SAM" id="MobiDB-lite"/>
    </source>
</evidence>
<gene>
    <name evidence="2" type="ORF">Salat_0602100</name>
</gene>
<proteinExistence type="predicted"/>
<feature type="region of interest" description="Disordered" evidence="1">
    <location>
        <begin position="30"/>
        <end position="70"/>
    </location>
</feature>
<name>A0AAE1YR20_9LAMI</name>
<feature type="compositionally biased region" description="Polar residues" evidence="1">
    <location>
        <begin position="30"/>
        <end position="41"/>
    </location>
</feature>
<reference evidence="2" key="2">
    <citation type="journal article" date="2024" name="Plant">
        <title>Genomic evolution and insights into agronomic trait innovations of Sesamum species.</title>
        <authorList>
            <person name="Miao H."/>
            <person name="Wang L."/>
            <person name="Qu L."/>
            <person name="Liu H."/>
            <person name="Sun Y."/>
            <person name="Le M."/>
            <person name="Wang Q."/>
            <person name="Wei S."/>
            <person name="Zheng Y."/>
            <person name="Lin W."/>
            <person name="Duan Y."/>
            <person name="Cao H."/>
            <person name="Xiong S."/>
            <person name="Wang X."/>
            <person name="Wei L."/>
            <person name="Li C."/>
            <person name="Ma Q."/>
            <person name="Ju M."/>
            <person name="Zhao R."/>
            <person name="Li G."/>
            <person name="Mu C."/>
            <person name="Tian Q."/>
            <person name="Mei H."/>
            <person name="Zhang T."/>
            <person name="Gao T."/>
            <person name="Zhang H."/>
        </authorList>
    </citation>
    <scope>NUCLEOTIDE SEQUENCE</scope>
    <source>
        <strain evidence="2">3651</strain>
    </source>
</reference>
<keyword evidence="3" id="KW-1185">Reference proteome</keyword>
<dbReference type="Proteomes" id="UP001293254">
    <property type="component" value="Unassembled WGS sequence"/>
</dbReference>
<comment type="caution">
    <text evidence="2">The sequence shown here is derived from an EMBL/GenBank/DDBJ whole genome shotgun (WGS) entry which is preliminary data.</text>
</comment>